<feature type="compositionally biased region" description="Acidic residues" evidence="1">
    <location>
        <begin position="1"/>
        <end position="10"/>
    </location>
</feature>
<gene>
    <name evidence="2" type="ORF">QJS04_geneDACA004464</name>
</gene>
<dbReference type="SUPFAM" id="SSF48371">
    <property type="entry name" value="ARM repeat"/>
    <property type="match status" value="1"/>
</dbReference>
<evidence type="ECO:0000313" key="2">
    <source>
        <dbReference type="EMBL" id="KAK1272229.1"/>
    </source>
</evidence>
<dbReference type="InterPro" id="IPR016024">
    <property type="entry name" value="ARM-type_fold"/>
</dbReference>
<proteinExistence type="predicted"/>
<accession>A0AAV9B7F7</accession>
<dbReference type="Proteomes" id="UP001179952">
    <property type="component" value="Unassembled WGS sequence"/>
</dbReference>
<protein>
    <submittedName>
        <fullName evidence="2">Protein PRD1</fullName>
    </submittedName>
</protein>
<feature type="region of interest" description="Disordered" evidence="1">
    <location>
        <begin position="1"/>
        <end position="34"/>
    </location>
</feature>
<sequence>MFESQAEEPIWDQTADEPPRPAEPHRSCGRGHRSSLLLPTPSGGSICLVCLSNLLSDPSSPLIHVSYALSQLSSAVRSSPSFLAFHSRLLVAPLSRAISSFNDDPIARQTVDIVSDLCGSGSDGGDGVSGDFIARFADLISSGALAWSRRQVYTLHCFGVVLDRHRTDSTLAHIRDKASLVSNLVEGLQLPSEEIRGEVLFVLYKLSLYQDPHPNRRNDEPLLCHPKLLHLSLEALLKTQSDDVRNNCIALLTVLAQRGCFQDLNHDEEANEPTLIVLFADAIKGSLLSSDTQVQIGALDLIFHSLSSGVLCLRWVQVLVEESVADYIFEILRLSENKDSVVVSCMRVLELLSMAEDEFMQRLAIGFTTLISALHYVSEIPLHPVQSHTLKLVLSCMSSCPGIVSMSHIEELATVLAGMFRKHTSGELGMLSETFMLACSTIVELLRSPSAQQIKKLAQLVHEAARNAVFLCLSVPGNSNPLLLYSLHLLKEAFTYSHQGSDFKNVDLVNGVIEICETYILPWLGNAVDEGEEEEIILGVLETFHSILLQGTDVRTRKFAEVLVSSSWFSLSFGCLGLFPSNQMKCRVYLMLGSVIDRVLGHDLGQPIRDAYLHLPSDPLDLLFLLGQKSSNDYELISCQAAVLLILYVSSLYDERLADINQVLASLEQHILINSRNISCGISGGNMFTQLVNLYGYSRGDLLSSQMHHSSEAERLLFHLISEQEWDLLSMRIHPKALMWLFQQDRITGPLSNQILNFCRHYSTRNSQIDTFDSNTRILDIQTVSELIARGDNCGASLLVSLLKQLLQENQEEDISVVLDVMVAILNINPQTSNHFCIHGISDATYGIYHSGNQSHRFFKSSLLLVFNLLNSVHPETLSSDETWLPVTLKLLEFVALKLSSDPCEEDNLVMAILTIILKHSFHHVLVESSKAILLSSSLAAGIEYTVNAACAKGPALINHDEETNTGKTLLFVLLLYFFSLRRLIHYGSSSVKLIASHCLVELLIRISDQSINYLQSVIAVLEGLVFYGDIGVAMNCSICLSMILGWGKLSSHEKRLVTYNKWFRVVIEELALSLVAPGLASKSFTNQHKPAAHIAIALLRLDKVPGWMRSVFDQSCLSGIVNNLSAINVSAEMVELFRELVEHEYMNSEQIAVLNHVFQGCRKNAYKDSYQEINDEVDSKKVISIPDDLGNVCRILIHLMMSHSIVSKEIQTERRRLLEEIELFSQDSSPK</sequence>
<dbReference type="PANTHER" id="PTHR36379:SF1">
    <property type="entry name" value="PUTATIVE RECOMBINATION INITIATION DEFECT 1-RELATED"/>
    <property type="match status" value="1"/>
</dbReference>
<dbReference type="PANTHER" id="PTHR36379">
    <property type="entry name" value="PROTEIN PRD1"/>
    <property type="match status" value="1"/>
</dbReference>
<evidence type="ECO:0000313" key="3">
    <source>
        <dbReference type="Proteomes" id="UP001179952"/>
    </source>
</evidence>
<feature type="compositionally biased region" description="Basic and acidic residues" evidence="1">
    <location>
        <begin position="17"/>
        <end position="26"/>
    </location>
</feature>
<dbReference type="InterPro" id="IPR044968">
    <property type="entry name" value="PRD1"/>
</dbReference>
<reference evidence="2" key="2">
    <citation type="submission" date="2023-06" db="EMBL/GenBank/DDBJ databases">
        <authorList>
            <person name="Ma L."/>
            <person name="Liu K.-W."/>
            <person name="Li Z."/>
            <person name="Hsiao Y.-Y."/>
            <person name="Qi Y."/>
            <person name="Fu T."/>
            <person name="Tang G."/>
            <person name="Zhang D."/>
            <person name="Sun W.-H."/>
            <person name="Liu D.-K."/>
            <person name="Li Y."/>
            <person name="Chen G.-Z."/>
            <person name="Liu X.-D."/>
            <person name="Liao X.-Y."/>
            <person name="Jiang Y.-T."/>
            <person name="Yu X."/>
            <person name="Hao Y."/>
            <person name="Huang J."/>
            <person name="Zhao X.-W."/>
            <person name="Ke S."/>
            <person name="Chen Y.-Y."/>
            <person name="Wu W.-L."/>
            <person name="Hsu J.-L."/>
            <person name="Lin Y.-F."/>
            <person name="Huang M.-D."/>
            <person name="Li C.-Y."/>
            <person name="Huang L."/>
            <person name="Wang Z.-W."/>
            <person name="Zhao X."/>
            <person name="Zhong W.-Y."/>
            <person name="Peng D.-H."/>
            <person name="Ahmad S."/>
            <person name="Lan S."/>
            <person name="Zhang J.-S."/>
            <person name="Tsai W.-C."/>
            <person name="Van De Peer Y."/>
            <person name="Liu Z.-J."/>
        </authorList>
    </citation>
    <scope>NUCLEOTIDE SEQUENCE</scope>
    <source>
        <strain evidence="2">SCP</strain>
        <tissue evidence="2">Leaves</tissue>
    </source>
</reference>
<dbReference type="AlphaFoldDB" id="A0AAV9B7F7"/>
<organism evidence="2 3">
    <name type="scientific">Acorus gramineus</name>
    <name type="common">Dwarf sweet flag</name>
    <dbReference type="NCBI Taxonomy" id="55184"/>
    <lineage>
        <taxon>Eukaryota</taxon>
        <taxon>Viridiplantae</taxon>
        <taxon>Streptophyta</taxon>
        <taxon>Embryophyta</taxon>
        <taxon>Tracheophyta</taxon>
        <taxon>Spermatophyta</taxon>
        <taxon>Magnoliopsida</taxon>
        <taxon>Liliopsida</taxon>
        <taxon>Acoraceae</taxon>
        <taxon>Acorus</taxon>
    </lineage>
</organism>
<reference evidence="2" key="1">
    <citation type="journal article" date="2023" name="Nat. Commun.">
        <title>Diploid and tetraploid genomes of Acorus and the evolution of monocots.</title>
        <authorList>
            <person name="Ma L."/>
            <person name="Liu K.W."/>
            <person name="Li Z."/>
            <person name="Hsiao Y.Y."/>
            <person name="Qi Y."/>
            <person name="Fu T."/>
            <person name="Tang G.D."/>
            <person name="Zhang D."/>
            <person name="Sun W.H."/>
            <person name="Liu D.K."/>
            <person name="Li Y."/>
            <person name="Chen G.Z."/>
            <person name="Liu X.D."/>
            <person name="Liao X.Y."/>
            <person name="Jiang Y.T."/>
            <person name="Yu X."/>
            <person name="Hao Y."/>
            <person name="Huang J."/>
            <person name="Zhao X.W."/>
            <person name="Ke S."/>
            <person name="Chen Y.Y."/>
            <person name="Wu W.L."/>
            <person name="Hsu J.L."/>
            <person name="Lin Y.F."/>
            <person name="Huang M.D."/>
            <person name="Li C.Y."/>
            <person name="Huang L."/>
            <person name="Wang Z.W."/>
            <person name="Zhao X."/>
            <person name="Zhong W.Y."/>
            <person name="Peng D.H."/>
            <person name="Ahmad S."/>
            <person name="Lan S."/>
            <person name="Zhang J.S."/>
            <person name="Tsai W.C."/>
            <person name="Van de Peer Y."/>
            <person name="Liu Z.J."/>
        </authorList>
    </citation>
    <scope>NUCLEOTIDE SEQUENCE</scope>
    <source>
        <strain evidence="2">SCP</strain>
    </source>
</reference>
<keyword evidence="3" id="KW-1185">Reference proteome</keyword>
<dbReference type="GO" id="GO:0042138">
    <property type="term" value="P:meiotic DNA double-strand break formation"/>
    <property type="evidence" value="ECO:0007669"/>
    <property type="project" value="InterPro"/>
</dbReference>
<dbReference type="EMBL" id="JAUJYN010000005">
    <property type="protein sequence ID" value="KAK1272229.1"/>
    <property type="molecule type" value="Genomic_DNA"/>
</dbReference>
<name>A0AAV9B7F7_ACOGR</name>
<comment type="caution">
    <text evidence="2">The sequence shown here is derived from an EMBL/GenBank/DDBJ whole genome shotgun (WGS) entry which is preliminary data.</text>
</comment>
<evidence type="ECO:0000256" key="1">
    <source>
        <dbReference type="SAM" id="MobiDB-lite"/>
    </source>
</evidence>